<keyword evidence="8" id="KW-1185">Reference proteome</keyword>
<gene>
    <name evidence="7" type="ordered locus">BMULJ_05828</name>
</gene>
<dbReference type="HOGENOM" id="CLU_009098_1_0_4"/>
<dbReference type="GO" id="GO:0004803">
    <property type="term" value="F:transposase activity"/>
    <property type="evidence" value="ECO:0007669"/>
    <property type="project" value="InterPro"/>
</dbReference>
<evidence type="ECO:0000256" key="2">
    <source>
        <dbReference type="ARBA" id="ARBA00022578"/>
    </source>
</evidence>
<feature type="domain" description="DUF4158" evidence="6">
    <location>
        <begin position="12"/>
        <end position="170"/>
    </location>
</feature>
<evidence type="ECO:0000259" key="6">
    <source>
        <dbReference type="Pfam" id="PF13700"/>
    </source>
</evidence>
<dbReference type="InterPro" id="IPR047653">
    <property type="entry name" value="Tn3-like_transpos"/>
</dbReference>
<dbReference type="Proteomes" id="UP000008815">
    <property type="component" value="Chromosome 3"/>
</dbReference>
<comment type="similarity">
    <text evidence="1">Belongs to the transposase 7 family.</text>
</comment>
<evidence type="ECO:0000259" key="5">
    <source>
        <dbReference type="Pfam" id="PF01526"/>
    </source>
</evidence>
<keyword evidence="3" id="KW-0238">DNA-binding</keyword>
<reference evidence="7 8" key="1">
    <citation type="submission" date="2007-04" db="EMBL/GenBank/DDBJ databases">
        <title>Complete genome sequence of Burkholderia multivorans ATCC 17616.</title>
        <authorList>
            <person name="Ohtsubo Y."/>
            <person name="Yamashita A."/>
            <person name="Kurokawa K."/>
            <person name="Takami H."/>
            <person name="Yuhara S."/>
            <person name="Nishiyama E."/>
            <person name="Endo R."/>
            <person name="Miyazaki R."/>
            <person name="Ono A."/>
            <person name="Yano K."/>
            <person name="Ito M."/>
            <person name="Sota M."/>
            <person name="Yuji N."/>
            <person name="Hattori M."/>
            <person name="Tsuda M."/>
        </authorList>
    </citation>
    <scope>NUCLEOTIDE SEQUENCE [LARGE SCALE GENOMIC DNA]</scope>
    <source>
        <strain evidence="8">ATCC 17616 / 249</strain>
    </source>
</reference>
<organism evidence="7 8">
    <name type="scientific">Burkholderia multivorans (strain ATCC 17616 / 249)</name>
    <dbReference type="NCBI Taxonomy" id="395019"/>
    <lineage>
        <taxon>Bacteria</taxon>
        <taxon>Pseudomonadati</taxon>
        <taxon>Pseudomonadota</taxon>
        <taxon>Betaproteobacteria</taxon>
        <taxon>Burkholderiales</taxon>
        <taxon>Burkholderiaceae</taxon>
        <taxon>Burkholderia</taxon>
        <taxon>Burkholderia cepacia complex</taxon>
    </lineage>
</organism>
<dbReference type="Pfam" id="PF01526">
    <property type="entry name" value="DDE_Tnp_Tn3"/>
    <property type="match status" value="1"/>
</dbReference>
<dbReference type="GO" id="GO:0006313">
    <property type="term" value="P:DNA transposition"/>
    <property type="evidence" value="ECO:0007669"/>
    <property type="project" value="InterPro"/>
</dbReference>
<protein>
    <submittedName>
        <fullName evidence="7">ISBmu19 transposase</fullName>
    </submittedName>
</protein>
<dbReference type="AlphaFoldDB" id="A0A0H3KRE6"/>
<dbReference type="eggNOG" id="COG4644">
    <property type="taxonomic scope" value="Bacteria"/>
</dbReference>
<dbReference type="GO" id="GO:0003677">
    <property type="term" value="F:DNA binding"/>
    <property type="evidence" value="ECO:0007669"/>
    <property type="project" value="UniProtKB-KW"/>
</dbReference>
<accession>A0A0H3KRE6</accession>
<dbReference type="NCBIfam" id="NF033527">
    <property type="entry name" value="transpos_Tn3"/>
    <property type="match status" value="1"/>
</dbReference>
<dbReference type="RefSeq" id="WP_012218068.1">
    <property type="nucleotide sequence ID" value="NC_010087.1"/>
</dbReference>
<feature type="domain" description="Tn3 transposase DDE" evidence="5">
    <location>
        <begin position="567"/>
        <end position="950"/>
    </location>
</feature>
<dbReference type="InterPro" id="IPR025296">
    <property type="entry name" value="DUF4158"/>
</dbReference>
<sequence length="979" mass="110598">MDHWRLAYLGMRHFPHELTEFELNTFFTFSARERALIDGRRSHLYRLAVGLHLGFVRMTGRTLDAYKQVPKRLWHHLGEQLGIEPPDLGTLRALYDDRTDTLADHQKLAYKALGFRPMAEHQRRYVVRWLKERLSGRQDRSTALYDLKQWFYDHRVLIVQDRVLRTLIVQAVQDVETALTNRLEASFGTATLDQWGVLLPRPEASGASLQQWLWSVPLRNSTNQMGDLFRKIERLTKLGVHDHWPAECNEAVVRHYARRCANRPPSVSKRIRQPVRRLEAACFVRYALCVATDQLLWMLSRWQRKIVNEARAKVDAARPDLKALLHHFATEVKALAVDTCLSRDALAERLVELADTTLAQGGPSRASLVRAQLLTKQRVARAMLAKLLTLPFESQAPHPVIGALEVLRTLYVCHVRELPTDVPVQLGRAWQAVVEGDDRANALLAFEWATLSALRVALRNGSVFVGHSFAFRSQATLLIPDAIWQAQRNHYYGHLKLPQDPEEFLAPVCEHLNEGLERLQQASVHGEVRVDRAIHLDAASAQRAEPAIEALRRAIFGTHPDGQLPRIILEIDSETRFSWLLLGREPRSRIELLMVYAAVLAHGTSMSAAEVARMVPELSSGAIRQMMHRVADERVLRQAADAVLEFMHRHPIGEHWGRADLASSDMMSLETTRTVWQARADPRRRTASIGIYTHVRDRWGIFYDQPIILNERQAGAAIEGVIRQEGTDDVAQLAVDTHGYTDFAMGLARALGFDLCPRLAHLRDRRLHVPVGFAVPDGLSAVVDCDVRLEAIGGIWDDFVRVVASVQSGHCTAVQALTRFGSAARGQPLYDGGVALGRLFRTIFLIDYFTMPAFRTELQHVLNRGEALHTVQRAIHQGKIPAELTRHRHSIMAVSSALSLLTNAVLAWNTMHMQQAVDRIETLGQLPVRPEYLRRIAPTFLEGINLRGTFDFPVADFADRLMPSVAISEPVRGSHQARG</sequence>
<dbReference type="EMBL" id="AP009387">
    <property type="protein sequence ID" value="BAG47637.1"/>
    <property type="molecule type" value="Genomic_DNA"/>
</dbReference>
<evidence type="ECO:0000256" key="4">
    <source>
        <dbReference type="ARBA" id="ARBA00023172"/>
    </source>
</evidence>
<evidence type="ECO:0000256" key="3">
    <source>
        <dbReference type="ARBA" id="ARBA00023125"/>
    </source>
</evidence>
<dbReference type="Pfam" id="PF13700">
    <property type="entry name" value="DUF4158"/>
    <property type="match status" value="1"/>
</dbReference>
<name>A0A0H3KRE6_BURM1</name>
<dbReference type="KEGG" id="bmu:Bmul_5683"/>
<dbReference type="InterPro" id="IPR002513">
    <property type="entry name" value="Tn3_Tnp_DDE_dom"/>
</dbReference>
<evidence type="ECO:0000313" key="8">
    <source>
        <dbReference type="Proteomes" id="UP000008815"/>
    </source>
</evidence>
<keyword evidence="2" id="KW-0815">Transposition</keyword>
<evidence type="ECO:0000313" key="7">
    <source>
        <dbReference type="EMBL" id="BAG47637.1"/>
    </source>
</evidence>
<proteinExistence type="inferred from homology"/>
<evidence type="ECO:0000256" key="1">
    <source>
        <dbReference type="ARBA" id="ARBA00009402"/>
    </source>
</evidence>
<dbReference type="STRING" id="395019.BMULJ_05828"/>
<dbReference type="KEGG" id="bmj:BMULJ_05828"/>
<keyword evidence="4" id="KW-0233">DNA recombination</keyword>